<comment type="caution">
    <text evidence="1">The sequence shown here is derived from an EMBL/GenBank/DDBJ whole genome shotgun (WGS) entry which is preliminary data.</text>
</comment>
<sequence length="99" mass="11006">MTVGSKKSQETARIFETGRECTKQLAYSRNNRPQRLTSAGTAVPPRHTAIQVTDRAINCSAKGTGRAVRSRLLHYHLSLSSLLEKIQNTGIKMILEPEK</sequence>
<dbReference type="EMBL" id="BGPR01000784">
    <property type="protein sequence ID" value="GBM35416.1"/>
    <property type="molecule type" value="Genomic_DNA"/>
</dbReference>
<organism evidence="1 2">
    <name type="scientific">Araneus ventricosus</name>
    <name type="common">Orbweaver spider</name>
    <name type="synonym">Epeira ventricosa</name>
    <dbReference type="NCBI Taxonomy" id="182803"/>
    <lineage>
        <taxon>Eukaryota</taxon>
        <taxon>Metazoa</taxon>
        <taxon>Ecdysozoa</taxon>
        <taxon>Arthropoda</taxon>
        <taxon>Chelicerata</taxon>
        <taxon>Arachnida</taxon>
        <taxon>Araneae</taxon>
        <taxon>Araneomorphae</taxon>
        <taxon>Entelegynae</taxon>
        <taxon>Araneoidea</taxon>
        <taxon>Araneidae</taxon>
        <taxon>Araneus</taxon>
    </lineage>
</organism>
<name>A0A4Y2F513_ARAVE</name>
<accession>A0A4Y2F513</accession>
<evidence type="ECO:0000313" key="2">
    <source>
        <dbReference type="Proteomes" id="UP000499080"/>
    </source>
</evidence>
<keyword evidence="2" id="KW-1185">Reference proteome</keyword>
<dbReference type="AlphaFoldDB" id="A0A4Y2F513"/>
<protein>
    <submittedName>
        <fullName evidence="1">Uncharacterized protein</fullName>
    </submittedName>
</protein>
<proteinExistence type="predicted"/>
<dbReference type="Proteomes" id="UP000499080">
    <property type="component" value="Unassembled WGS sequence"/>
</dbReference>
<gene>
    <name evidence="1" type="ORF">AVEN_181514_1</name>
</gene>
<evidence type="ECO:0000313" key="1">
    <source>
        <dbReference type="EMBL" id="GBM35416.1"/>
    </source>
</evidence>
<reference evidence="1 2" key="1">
    <citation type="journal article" date="2019" name="Sci. Rep.">
        <title>Orb-weaving spider Araneus ventricosus genome elucidates the spidroin gene catalogue.</title>
        <authorList>
            <person name="Kono N."/>
            <person name="Nakamura H."/>
            <person name="Ohtoshi R."/>
            <person name="Moran D.A.P."/>
            <person name="Shinohara A."/>
            <person name="Yoshida Y."/>
            <person name="Fujiwara M."/>
            <person name="Mori M."/>
            <person name="Tomita M."/>
            <person name="Arakawa K."/>
        </authorList>
    </citation>
    <scope>NUCLEOTIDE SEQUENCE [LARGE SCALE GENOMIC DNA]</scope>
</reference>